<name>A0A834C329_ORYME</name>
<evidence type="ECO:0000256" key="2">
    <source>
        <dbReference type="SAM" id="SignalP"/>
    </source>
</evidence>
<feature type="chain" id="PRO_5032483173" description="Secreted protein" evidence="2">
    <location>
        <begin position="32"/>
        <end position="117"/>
    </location>
</feature>
<dbReference type="Proteomes" id="UP000646548">
    <property type="component" value="Unassembled WGS sequence"/>
</dbReference>
<sequence length="117" mass="12626">MFERLFCRCENCSEVREAALLIFLFLWFVSAHRSCDGRAGDDDDDDDESVTSPLSAQLLVSGGGGGGETRGEPARNTEEDAKRDAEKRTEGRIGGGRGASVGFFPPASPPRMFRVPG</sequence>
<comment type="caution">
    <text evidence="3">The sequence shown here is derived from an EMBL/GenBank/DDBJ whole genome shotgun (WGS) entry which is preliminary data.</text>
</comment>
<organism evidence="3 4">
    <name type="scientific">Oryzias melastigma</name>
    <name type="common">Marine medaka</name>
    <dbReference type="NCBI Taxonomy" id="30732"/>
    <lineage>
        <taxon>Eukaryota</taxon>
        <taxon>Metazoa</taxon>
        <taxon>Chordata</taxon>
        <taxon>Craniata</taxon>
        <taxon>Vertebrata</taxon>
        <taxon>Euteleostomi</taxon>
        <taxon>Actinopterygii</taxon>
        <taxon>Neopterygii</taxon>
        <taxon>Teleostei</taxon>
        <taxon>Neoteleostei</taxon>
        <taxon>Acanthomorphata</taxon>
        <taxon>Ovalentaria</taxon>
        <taxon>Atherinomorphae</taxon>
        <taxon>Beloniformes</taxon>
        <taxon>Adrianichthyidae</taxon>
        <taxon>Oryziinae</taxon>
        <taxon>Oryzias</taxon>
    </lineage>
</organism>
<evidence type="ECO:0008006" key="5">
    <source>
        <dbReference type="Google" id="ProtNLM"/>
    </source>
</evidence>
<gene>
    <name evidence="3" type="ORF">FQA47_000951</name>
</gene>
<keyword evidence="2" id="KW-0732">Signal</keyword>
<feature type="region of interest" description="Disordered" evidence="1">
    <location>
        <begin position="36"/>
        <end position="117"/>
    </location>
</feature>
<evidence type="ECO:0000256" key="1">
    <source>
        <dbReference type="SAM" id="MobiDB-lite"/>
    </source>
</evidence>
<protein>
    <recommendedName>
        <fullName evidence="5">Secreted protein</fullName>
    </recommendedName>
</protein>
<feature type="signal peptide" evidence="2">
    <location>
        <begin position="1"/>
        <end position="31"/>
    </location>
</feature>
<dbReference type="EMBL" id="WKFB01000612">
    <property type="protein sequence ID" value="KAF6719475.1"/>
    <property type="molecule type" value="Genomic_DNA"/>
</dbReference>
<proteinExistence type="predicted"/>
<evidence type="ECO:0000313" key="4">
    <source>
        <dbReference type="Proteomes" id="UP000646548"/>
    </source>
</evidence>
<reference evidence="3" key="1">
    <citation type="journal article" name="BMC Genomics">
        <title>Long-read sequencing and de novo genome assembly of marine medaka (Oryzias melastigma).</title>
        <authorList>
            <person name="Liang P."/>
            <person name="Saqib H.S.A."/>
            <person name="Ni X."/>
            <person name="Shen Y."/>
        </authorList>
    </citation>
    <scope>NUCLEOTIDE SEQUENCE</scope>
    <source>
        <strain evidence="3">Bigg-433</strain>
    </source>
</reference>
<dbReference type="AlphaFoldDB" id="A0A834C329"/>
<accession>A0A834C329</accession>
<feature type="compositionally biased region" description="Basic and acidic residues" evidence="1">
    <location>
        <begin position="69"/>
        <end position="91"/>
    </location>
</feature>
<evidence type="ECO:0000313" key="3">
    <source>
        <dbReference type="EMBL" id="KAF6719475.1"/>
    </source>
</evidence>